<dbReference type="SMART" id="SM00184">
    <property type="entry name" value="RING"/>
    <property type="match status" value="1"/>
</dbReference>
<dbReference type="InterPro" id="IPR045899">
    <property type="entry name" value="ATL71-like"/>
</dbReference>
<keyword evidence="5" id="KW-0808">Transferase</keyword>
<dbReference type="GO" id="GO:0008270">
    <property type="term" value="F:zinc ion binding"/>
    <property type="evidence" value="ECO:0007669"/>
    <property type="project" value="UniProtKB-KW"/>
</dbReference>
<feature type="transmembrane region" description="Helical" evidence="15">
    <location>
        <begin position="20"/>
        <end position="42"/>
    </location>
</feature>
<dbReference type="PROSITE" id="PS50089">
    <property type="entry name" value="ZF_RING_2"/>
    <property type="match status" value="1"/>
</dbReference>
<sequence length="170" mass="19120">MMNSSTTIGSSENIQGKFVLTFGISLGILVLILIIIIMSYLCTCKRPLLHPSHRSTSSSDDQDSVTIELGLDESNLLNYCPKLLYSQAKLDKGDSMASSCSICLAEYKEDDMLRLLPDCDHIFHVDCVDPWLRLHPTCPICRHSSIPPAEIAAMTRLREISRPWFTPFMR</sequence>
<organism evidence="17 18">
    <name type="scientific">Rubroshorea leprosula</name>
    <dbReference type="NCBI Taxonomy" id="152421"/>
    <lineage>
        <taxon>Eukaryota</taxon>
        <taxon>Viridiplantae</taxon>
        <taxon>Streptophyta</taxon>
        <taxon>Embryophyta</taxon>
        <taxon>Tracheophyta</taxon>
        <taxon>Spermatophyta</taxon>
        <taxon>Magnoliopsida</taxon>
        <taxon>eudicotyledons</taxon>
        <taxon>Gunneridae</taxon>
        <taxon>Pentapetalae</taxon>
        <taxon>rosids</taxon>
        <taxon>malvids</taxon>
        <taxon>Malvales</taxon>
        <taxon>Dipterocarpaceae</taxon>
        <taxon>Rubroshorea</taxon>
    </lineage>
</organism>
<comment type="pathway">
    <text evidence="3">Protein modification; protein ubiquitination.</text>
</comment>
<evidence type="ECO:0000256" key="14">
    <source>
        <dbReference type="PROSITE-ProRule" id="PRU00175"/>
    </source>
</evidence>
<comment type="subcellular location">
    <subcellularLocation>
        <location evidence="2">Membrane</location>
        <topology evidence="2">Single-pass membrane protein</topology>
    </subcellularLocation>
</comment>
<dbReference type="AlphaFoldDB" id="A0AAV5LQJ8"/>
<dbReference type="CDD" id="cd16461">
    <property type="entry name" value="RING-H2_EL5-like"/>
    <property type="match status" value="1"/>
</dbReference>
<comment type="similarity">
    <text evidence="13">Belongs to the RING-type zinc finger family. ATL subfamily.</text>
</comment>
<comment type="caution">
    <text evidence="17">The sequence shown here is derived from an EMBL/GenBank/DDBJ whole genome shotgun (WGS) entry which is preliminary data.</text>
</comment>
<evidence type="ECO:0000256" key="9">
    <source>
        <dbReference type="ARBA" id="ARBA00022786"/>
    </source>
</evidence>
<evidence type="ECO:0000256" key="4">
    <source>
        <dbReference type="ARBA" id="ARBA00012483"/>
    </source>
</evidence>
<evidence type="ECO:0000256" key="6">
    <source>
        <dbReference type="ARBA" id="ARBA00022692"/>
    </source>
</evidence>
<evidence type="ECO:0000256" key="2">
    <source>
        <dbReference type="ARBA" id="ARBA00004167"/>
    </source>
</evidence>
<proteinExistence type="inferred from homology"/>
<dbReference type="InterPro" id="IPR013083">
    <property type="entry name" value="Znf_RING/FYVE/PHD"/>
</dbReference>
<evidence type="ECO:0000256" key="12">
    <source>
        <dbReference type="ARBA" id="ARBA00023136"/>
    </source>
</evidence>
<keyword evidence="10" id="KW-0862">Zinc</keyword>
<feature type="domain" description="RING-type" evidence="16">
    <location>
        <begin position="100"/>
        <end position="142"/>
    </location>
</feature>
<comment type="catalytic activity">
    <reaction evidence="1">
        <text>S-ubiquitinyl-[E2 ubiquitin-conjugating enzyme]-L-cysteine + [acceptor protein]-L-lysine = [E2 ubiquitin-conjugating enzyme]-L-cysteine + N(6)-ubiquitinyl-[acceptor protein]-L-lysine.</text>
        <dbReference type="EC" id="2.3.2.27"/>
    </reaction>
</comment>
<dbReference type="InterPro" id="IPR001841">
    <property type="entry name" value="Znf_RING"/>
</dbReference>
<dbReference type="EC" id="2.3.2.27" evidence="4"/>
<accession>A0AAV5LQJ8</accession>
<dbReference type="GO" id="GO:0061630">
    <property type="term" value="F:ubiquitin protein ligase activity"/>
    <property type="evidence" value="ECO:0007669"/>
    <property type="project" value="UniProtKB-EC"/>
</dbReference>
<evidence type="ECO:0000259" key="16">
    <source>
        <dbReference type="PROSITE" id="PS50089"/>
    </source>
</evidence>
<evidence type="ECO:0000256" key="15">
    <source>
        <dbReference type="SAM" id="Phobius"/>
    </source>
</evidence>
<dbReference type="PANTHER" id="PTHR46719">
    <property type="entry name" value="TRANSCRIPTION FACTOR C2H2 FAMILY-RELATED"/>
    <property type="match status" value="1"/>
</dbReference>
<evidence type="ECO:0000256" key="10">
    <source>
        <dbReference type="ARBA" id="ARBA00022833"/>
    </source>
</evidence>
<evidence type="ECO:0000313" key="18">
    <source>
        <dbReference type="Proteomes" id="UP001054252"/>
    </source>
</evidence>
<evidence type="ECO:0000256" key="5">
    <source>
        <dbReference type="ARBA" id="ARBA00022679"/>
    </source>
</evidence>
<evidence type="ECO:0000256" key="1">
    <source>
        <dbReference type="ARBA" id="ARBA00000900"/>
    </source>
</evidence>
<dbReference type="Proteomes" id="UP001054252">
    <property type="component" value="Unassembled WGS sequence"/>
</dbReference>
<reference evidence="17 18" key="1">
    <citation type="journal article" date="2021" name="Commun. Biol.">
        <title>The genome of Shorea leprosula (Dipterocarpaceae) highlights the ecological relevance of drought in aseasonal tropical rainforests.</title>
        <authorList>
            <person name="Ng K.K.S."/>
            <person name="Kobayashi M.J."/>
            <person name="Fawcett J.A."/>
            <person name="Hatakeyama M."/>
            <person name="Paape T."/>
            <person name="Ng C.H."/>
            <person name="Ang C.C."/>
            <person name="Tnah L.H."/>
            <person name="Lee C.T."/>
            <person name="Nishiyama T."/>
            <person name="Sese J."/>
            <person name="O'Brien M.J."/>
            <person name="Copetti D."/>
            <person name="Mohd Noor M.I."/>
            <person name="Ong R.C."/>
            <person name="Putra M."/>
            <person name="Sireger I.Z."/>
            <person name="Indrioko S."/>
            <person name="Kosugi Y."/>
            <person name="Izuno A."/>
            <person name="Isagi Y."/>
            <person name="Lee S.L."/>
            <person name="Shimizu K.K."/>
        </authorList>
    </citation>
    <scope>NUCLEOTIDE SEQUENCE [LARGE SCALE GENOMIC DNA]</scope>
    <source>
        <strain evidence="17">214</strain>
    </source>
</reference>
<dbReference type="Gene3D" id="3.30.40.10">
    <property type="entry name" value="Zinc/RING finger domain, C3HC4 (zinc finger)"/>
    <property type="match status" value="1"/>
</dbReference>
<dbReference type="FunFam" id="3.30.40.10:FF:000187">
    <property type="entry name" value="E3 ubiquitin-protein ligase ATL6"/>
    <property type="match status" value="1"/>
</dbReference>
<dbReference type="PANTHER" id="PTHR46719:SF18">
    <property type="entry name" value="FINGER PROTEIN ATL2I, PUTATIVE-RELATED"/>
    <property type="match status" value="1"/>
</dbReference>
<name>A0AAV5LQJ8_9ROSI</name>
<protein>
    <recommendedName>
        <fullName evidence="4">RING-type E3 ubiquitin transferase</fullName>
        <ecNumber evidence="4">2.3.2.27</ecNumber>
    </recommendedName>
</protein>
<evidence type="ECO:0000256" key="3">
    <source>
        <dbReference type="ARBA" id="ARBA00004906"/>
    </source>
</evidence>
<keyword evidence="18" id="KW-1185">Reference proteome</keyword>
<evidence type="ECO:0000256" key="8">
    <source>
        <dbReference type="ARBA" id="ARBA00022771"/>
    </source>
</evidence>
<evidence type="ECO:0000256" key="11">
    <source>
        <dbReference type="ARBA" id="ARBA00022989"/>
    </source>
</evidence>
<gene>
    <name evidence="17" type="ORF">SLEP1_g47452</name>
</gene>
<keyword evidence="12 15" id="KW-0472">Membrane</keyword>
<keyword evidence="6 15" id="KW-0812">Transmembrane</keyword>
<evidence type="ECO:0000256" key="13">
    <source>
        <dbReference type="ARBA" id="ARBA00024209"/>
    </source>
</evidence>
<keyword evidence="9" id="KW-0833">Ubl conjugation pathway</keyword>
<dbReference type="EMBL" id="BPVZ01000136">
    <property type="protein sequence ID" value="GKV39726.1"/>
    <property type="molecule type" value="Genomic_DNA"/>
</dbReference>
<dbReference type="Pfam" id="PF13639">
    <property type="entry name" value="zf-RING_2"/>
    <property type="match status" value="1"/>
</dbReference>
<keyword evidence="7" id="KW-0479">Metal-binding</keyword>
<keyword evidence="8 14" id="KW-0863">Zinc-finger</keyword>
<evidence type="ECO:0000256" key="7">
    <source>
        <dbReference type="ARBA" id="ARBA00022723"/>
    </source>
</evidence>
<evidence type="ECO:0000313" key="17">
    <source>
        <dbReference type="EMBL" id="GKV39726.1"/>
    </source>
</evidence>
<dbReference type="GO" id="GO:0016020">
    <property type="term" value="C:membrane"/>
    <property type="evidence" value="ECO:0007669"/>
    <property type="project" value="UniProtKB-SubCell"/>
</dbReference>
<keyword evidence="11 15" id="KW-1133">Transmembrane helix</keyword>
<dbReference type="SUPFAM" id="SSF57850">
    <property type="entry name" value="RING/U-box"/>
    <property type="match status" value="1"/>
</dbReference>